<reference evidence="8" key="1">
    <citation type="submission" date="2022-11" db="EMBL/GenBank/DDBJ databases">
        <title>Chromosome-level genome of Pogonophryne albipinna.</title>
        <authorList>
            <person name="Jo E."/>
        </authorList>
    </citation>
    <scope>NUCLEOTIDE SEQUENCE</scope>
    <source>
        <strain evidence="8">SGF0006</strain>
        <tissue evidence="8">Muscle</tissue>
    </source>
</reference>
<evidence type="ECO:0000256" key="3">
    <source>
        <dbReference type="ARBA" id="ARBA00022737"/>
    </source>
</evidence>
<dbReference type="PANTHER" id="PTHR14514">
    <property type="entry name" value="PKA ANCHORING PROTEIN"/>
    <property type="match status" value="1"/>
</dbReference>
<comment type="caution">
    <text evidence="8">The sequence shown here is derived from an EMBL/GenBank/DDBJ whole genome shotgun (WGS) entry which is preliminary data.</text>
</comment>
<dbReference type="Gene3D" id="1.20.58.60">
    <property type="match status" value="3"/>
</dbReference>
<keyword evidence="6" id="KW-0175">Coiled coil</keyword>
<dbReference type="Pfam" id="PF00435">
    <property type="entry name" value="Spectrin"/>
    <property type="match status" value="1"/>
</dbReference>
<keyword evidence="3" id="KW-0677">Repeat</keyword>
<keyword evidence="9" id="KW-1185">Reference proteome</keyword>
<dbReference type="PANTHER" id="PTHR14514:SF7">
    <property type="entry name" value="KASH DOMAIN-CONTAINING PROTEIN"/>
    <property type="match status" value="1"/>
</dbReference>
<organism evidence="8 9">
    <name type="scientific">Pogonophryne albipinna</name>
    <dbReference type="NCBI Taxonomy" id="1090488"/>
    <lineage>
        <taxon>Eukaryota</taxon>
        <taxon>Metazoa</taxon>
        <taxon>Chordata</taxon>
        <taxon>Craniata</taxon>
        <taxon>Vertebrata</taxon>
        <taxon>Euteleostomi</taxon>
        <taxon>Actinopterygii</taxon>
        <taxon>Neopterygii</taxon>
        <taxon>Teleostei</taxon>
        <taxon>Neoteleostei</taxon>
        <taxon>Acanthomorphata</taxon>
        <taxon>Eupercaria</taxon>
        <taxon>Perciformes</taxon>
        <taxon>Notothenioidei</taxon>
        <taxon>Pogonophryne</taxon>
    </lineage>
</organism>
<name>A0AAD6AA21_9TELE</name>
<feature type="coiled-coil region" evidence="6">
    <location>
        <begin position="750"/>
        <end position="813"/>
    </location>
</feature>
<evidence type="ECO:0000256" key="4">
    <source>
        <dbReference type="ARBA" id="ARBA00023136"/>
    </source>
</evidence>
<keyword evidence="5" id="KW-0539">Nucleus</keyword>
<dbReference type="InterPro" id="IPR018159">
    <property type="entry name" value="Spectrin/alpha-actinin"/>
</dbReference>
<feature type="region of interest" description="Disordered" evidence="7">
    <location>
        <begin position="263"/>
        <end position="286"/>
    </location>
</feature>
<evidence type="ECO:0000256" key="7">
    <source>
        <dbReference type="SAM" id="MobiDB-lite"/>
    </source>
</evidence>
<dbReference type="SUPFAM" id="SSF46966">
    <property type="entry name" value="Spectrin repeat"/>
    <property type="match status" value="3"/>
</dbReference>
<evidence type="ECO:0000256" key="5">
    <source>
        <dbReference type="ARBA" id="ARBA00023242"/>
    </source>
</evidence>
<feature type="region of interest" description="Disordered" evidence="7">
    <location>
        <begin position="440"/>
        <end position="476"/>
    </location>
</feature>
<accession>A0AAD6AA21</accession>
<gene>
    <name evidence="8" type="ORF">JOQ06_000784</name>
</gene>
<protein>
    <recommendedName>
        <fullName evidence="10">KASH domain-containing protein</fullName>
    </recommendedName>
</protein>
<dbReference type="InterPro" id="IPR002017">
    <property type="entry name" value="Spectrin_repeat"/>
</dbReference>
<proteinExistence type="predicted"/>
<dbReference type="Proteomes" id="UP001219934">
    <property type="component" value="Unassembled WGS sequence"/>
</dbReference>
<keyword evidence="4" id="KW-0472">Membrane</keyword>
<evidence type="ECO:0000313" key="9">
    <source>
        <dbReference type="Proteomes" id="UP001219934"/>
    </source>
</evidence>
<evidence type="ECO:0000256" key="1">
    <source>
        <dbReference type="ARBA" id="ARBA00004126"/>
    </source>
</evidence>
<dbReference type="SMART" id="SM00150">
    <property type="entry name" value="SPEC"/>
    <property type="match status" value="2"/>
</dbReference>
<dbReference type="GO" id="GO:0031965">
    <property type="term" value="C:nuclear membrane"/>
    <property type="evidence" value="ECO:0007669"/>
    <property type="project" value="UniProtKB-SubCell"/>
</dbReference>
<keyword evidence="2" id="KW-0597">Phosphoprotein</keyword>
<sequence length="1137" mass="123393">MKTLWMKFSQDFEAFSLWISEKEKQLEVLKSSSLPLEEQISSVKAVSAELQAQRGVSSQLEGGSQALSQFVSSGEGSRIKARLTQIGRYWEELQESVQQLEEALQESATYLQRFTCSLQQMKLSVCLCPPPDEALSVSLPRPPDEALNEALSVSLPPPDEALSVSLPPPQMKLSMKLSVCLCPTPQMNLSMKLSVCLPPQMKLSVGLPPPPDEALSVSLPPPQMKLSVCLCPPPQMKLSVCLCPPPDEALSVSLPPPDEALNEALSVSLPPPPDEALSVSLPPPDEALNEALSVSAPPDEALNEALSVSLPPPDEALSVSLPPPDEALSVSLPPPPDEALNEALSVSLPPPDEALSVSLPPPQMKLSVCLCPPQMKLSVCLPPPQMKLSVCLCPPQMKLSMKLSVCLCPPPDEALSVSLPPPQMKLSVCLCPPPDEALSVSLPPPPDEALSVSLPPPDEALSVSLPPPDEALSVSLPPTDEALNEALSVSLPPPPDEALSVSLPPPDEALSVSLPPPDEALSVSLPPTDEALSVSLSPPPQMKLSVCLCPPPDEALSVSLSPQMKLSMKLSVCLCPPPPDEALSVSLSPQMKLSVCLCPPPQMKLSMDSSLSDLQKQLHLPLKSCSSSSETYRALQDHMEVCVTAGGVCVTAGGVCEEVLQQQEALRGGLLSLQASARRLRERPAAERSVTELNVRYEESLQEARDSQRGLEELLTLWRRFEKQRSHLTSCLERSEAASHPESRLLSADRAKLRAEIQELQGVHEELLSLQTPLSELQTLGQSLSVSASVEREQQLQGEIQSLQRRLQEQREYLPQRVSALQTHLSLLDQFDQDLLLFSSRSETLLCKLHSAPAVNIRDLQPTHTHCKGGGEGGEAQLLRSRAAGGLQPQLDALQTAELQTESLQRLHSFLQKHSHAGGVLRGLRETLEGRGVLRESLEGGGVLKETLEGGGSWDRGRVEDLQREMTSIGSDILQLETLAVNLDSSLCKSHLHLGGSEGGVSRVSSCRLLADAVSSQLDSVRSLLGEKQSEAEALGSLWSSFRRRRETLLQTVEKLEEQAERSSCREATLSQLQNRLRFFSQLEDELQSHLHELQWLQERGGELALRDQELGGEVQREISLLQNTWGETRTLITERY</sequence>
<dbReference type="AlphaFoldDB" id="A0AAD6AA21"/>
<evidence type="ECO:0000256" key="2">
    <source>
        <dbReference type="ARBA" id="ARBA00022553"/>
    </source>
</evidence>
<comment type="subcellular location">
    <subcellularLocation>
        <location evidence="1">Nucleus membrane</location>
    </subcellularLocation>
</comment>
<evidence type="ECO:0000313" key="8">
    <source>
        <dbReference type="EMBL" id="KAJ4921304.1"/>
    </source>
</evidence>
<evidence type="ECO:0000256" key="6">
    <source>
        <dbReference type="SAM" id="Coils"/>
    </source>
</evidence>
<feature type="region of interest" description="Disordered" evidence="7">
    <location>
        <begin position="488"/>
        <end position="510"/>
    </location>
</feature>
<evidence type="ECO:0008006" key="10">
    <source>
        <dbReference type="Google" id="ProtNLM"/>
    </source>
</evidence>
<feature type="coiled-coil region" evidence="6">
    <location>
        <begin position="1046"/>
        <end position="1100"/>
    </location>
</feature>
<dbReference type="CDD" id="cd00176">
    <property type="entry name" value="SPEC"/>
    <property type="match status" value="1"/>
</dbReference>
<dbReference type="EMBL" id="JAPTMU010000129">
    <property type="protein sequence ID" value="KAJ4921304.1"/>
    <property type="molecule type" value="Genomic_DNA"/>
</dbReference>